<dbReference type="Proteomes" id="UP000005447">
    <property type="component" value="Unassembled WGS sequence"/>
</dbReference>
<feature type="compositionally biased region" description="Polar residues" evidence="1">
    <location>
        <begin position="469"/>
        <end position="483"/>
    </location>
</feature>
<dbReference type="PANTHER" id="PTHR33888">
    <property type="entry name" value="RIKEN CDNA 4932415D10 GENE"/>
    <property type="match status" value="1"/>
</dbReference>
<feature type="compositionally biased region" description="Basic and acidic residues" evidence="1">
    <location>
        <begin position="413"/>
        <end position="426"/>
    </location>
</feature>
<reference evidence="3" key="1">
    <citation type="journal article" date="2011" name="Nature">
        <title>A high-resolution map of human evolutionary constraint using 29 mammals.</title>
        <authorList>
            <person name="Lindblad-Toh K."/>
            <person name="Garber M."/>
            <person name="Zuk O."/>
            <person name="Lin M.F."/>
            <person name="Parker B.J."/>
            <person name="Washietl S."/>
            <person name="Kheradpour P."/>
            <person name="Ernst J."/>
            <person name="Jordan G."/>
            <person name="Mauceli E."/>
            <person name="Ward L.D."/>
            <person name="Lowe C.B."/>
            <person name="Holloway A.K."/>
            <person name="Clamp M."/>
            <person name="Gnerre S."/>
            <person name="Alfoldi J."/>
            <person name="Beal K."/>
            <person name="Chang J."/>
            <person name="Clawson H."/>
            <person name="Cuff J."/>
            <person name="Di Palma F."/>
            <person name="Fitzgerald S."/>
            <person name="Flicek P."/>
            <person name="Guttman M."/>
            <person name="Hubisz M.J."/>
            <person name="Jaffe D.B."/>
            <person name="Jungreis I."/>
            <person name="Kent W.J."/>
            <person name="Kostka D."/>
            <person name="Lara M."/>
            <person name="Martins A.L."/>
            <person name="Massingham T."/>
            <person name="Moltke I."/>
            <person name="Raney B.J."/>
            <person name="Rasmussen M.D."/>
            <person name="Robinson J."/>
            <person name="Stark A."/>
            <person name="Vilella A.J."/>
            <person name="Wen J."/>
            <person name="Xie X."/>
            <person name="Zody M.C."/>
            <person name="Baldwin J."/>
            <person name="Bloom T."/>
            <person name="Chin C.W."/>
            <person name="Heiman D."/>
            <person name="Nicol R."/>
            <person name="Nusbaum C."/>
            <person name="Young S."/>
            <person name="Wilkinson J."/>
            <person name="Worley K.C."/>
            <person name="Kovar C.L."/>
            <person name="Muzny D.M."/>
            <person name="Gibbs R.A."/>
            <person name="Cree A."/>
            <person name="Dihn H.H."/>
            <person name="Fowler G."/>
            <person name="Jhangiani S."/>
            <person name="Joshi V."/>
            <person name="Lee S."/>
            <person name="Lewis L.R."/>
            <person name="Nazareth L.V."/>
            <person name="Okwuonu G."/>
            <person name="Santibanez J."/>
            <person name="Warren W.C."/>
            <person name="Mardis E.R."/>
            <person name="Weinstock G.M."/>
            <person name="Wilson R.K."/>
            <person name="Delehaunty K."/>
            <person name="Dooling D."/>
            <person name="Fronik C."/>
            <person name="Fulton L."/>
            <person name="Fulton B."/>
            <person name="Graves T."/>
            <person name="Minx P."/>
            <person name="Sodergren E."/>
            <person name="Birney E."/>
            <person name="Margulies E.H."/>
            <person name="Herrero J."/>
            <person name="Green E.D."/>
            <person name="Haussler D."/>
            <person name="Siepel A."/>
            <person name="Goldman N."/>
            <person name="Pollard K.S."/>
            <person name="Pedersen J.S."/>
            <person name="Lander E.S."/>
            <person name="Kellis M."/>
        </authorList>
    </citation>
    <scope>NUCLEOTIDE SEQUENCE [LARGE SCALE GENOMIC DNA]</scope>
    <source>
        <strain evidence="3">2N</strain>
    </source>
</reference>
<dbReference type="eggNOG" id="ENOG502S9JK">
    <property type="taxonomic scope" value="Eukaryota"/>
</dbReference>
<dbReference type="GeneTree" id="ENSGT00940000166441"/>
<name>A0A286XBC3_CAVPO</name>
<dbReference type="OMA" id="RQQNIWE"/>
<dbReference type="GO" id="GO:0005615">
    <property type="term" value="C:extracellular space"/>
    <property type="evidence" value="ECO:0007669"/>
    <property type="project" value="TreeGrafter"/>
</dbReference>
<organism evidence="2 3">
    <name type="scientific">Cavia porcellus</name>
    <name type="common">Guinea pig</name>
    <dbReference type="NCBI Taxonomy" id="10141"/>
    <lineage>
        <taxon>Eukaryota</taxon>
        <taxon>Metazoa</taxon>
        <taxon>Chordata</taxon>
        <taxon>Craniata</taxon>
        <taxon>Vertebrata</taxon>
        <taxon>Euteleostomi</taxon>
        <taxon>Mammalia</taxon>
        <taxon>Eutheria</taxon>
        <taxon>Euarchontoglires</taxon>
        <taxon>Glires</taxon>
        <taxon>Rodentia</taxon>
        <taxon>Hystricomorpha</taxon>
        <taxon>Caviidae</taxon>
        <taxon>Cavia</taxon>
    </lineage>
</organism>
<dbReference type="InParanoid" id="A0A286XBC3"/>
<keyword evidence="3" id="KW-1185">Reference proteome</keyword>
<feature type="region of interest" description="Disordered" evidence="1">
    <location>
        <begin position="352"/>
        <end position="483"/>
    </location>
</feature>
<dbReference type="Bgee" id="ENSCPOG00000031561">
    <property type="expression patterns" value="Expressed in testis and 7 other cell types or tissues"/>
</dbReference>
<evidence type="ECO:0000256" key="1">
    <source>
        <dbReference type="SAM" id="MobiDB-lite"/>
    </source>
</evidence>
<feature type="compositionally biased region" description="Basic and acidic residues" evidence="1">
    <location>
        <begin position="1"/>
        <end position="11"/>
    </location>
</feature>
<reference evidence="2" key="2">
    <citation type="submission" date="2025-08" db="UniProtKB">
        <authorList>
            <consortium name="Ensembl"/>
        </authorList>
    </citation>
    <scope>IDENTIFICATION</scope>
    <source>
        <strain evidence="2">2N</strain>
    </source>
</reference>
<sequence>MSKERNTRNQIEESEDSLQSYSQSGSFQAGPRAQRGSIQSFLGRQQNAWESHAYRQRLPRKYLSSMLMLGNVLGSTMERKLCSRTCLVKRSGADIGQSVQNLFGVPAELMEFSQSLLEKSPATVSKPSVFKNYIQRHTSCHDHEKGMGLKMWTRGFTSSIIQQYSGTRFIIKKANSKLRDKSQEVTQYRPGSYVGGWFPTLVESESSLRIFHNKEDLTPCESPSNSQTRTFEPLHSSKPTYLSQAKSDFSEQSHLLQDLQLKIAAKLLRSQIPPNVPPPLASGLVLKYPICLQCGQCSGLNCNHSTSHTSSRSYILIYPQLHLVSTPEGHGKVRLRLGFRLRTGKRHHISKYHGRDKHTKLRSPVSSSRKKAKIYPPASKGVGPTTDFRSGSSQPPAPFEVHIKRKQRSSPESVRKTEIGEGEHYKFPKVHSLSESDSESSHDENFTKARTEKSPDSKYPMKRIIKGPRSQNTKFHTYSPSRDLSATLRRKRIRAAQISTASLKRPPKKSSHPKFLRLLFQGLKQVFQTAHRILPFVGQKPEDRTKIDDLWSSEN</sequence>
<protein>
    <submittedName>
        <fullName evidence="2">Uncharacterized protein</fullName>
    </submittedName>
</protein>
<dbReference type="Ensembl" id="ENSCPOT00000047770.1">
    <property type="protein sequence ID" value="ENSCPOP00000022701.1"/>
    <property type="gene ID" value="ENSCPOG00000031561.1"/>
</dbReference>
<accession>A0A286XBC3</accession>
<dbReference type="STRING" id="10141.ENSCPOP00000022701"/>
<dbReference type="VEuPathDB" id="HostDB:ENSCPOG00000031561"/>
<reference evidence="2" key="3">
    <citation type="submission" date="2025-09" db="UniProtKB">
        <authorList>
            <consortium name="Ensembl"/>
        </authorList>
    </citation>
    <scope>IDENTIFICATION</scope>
    <source>
        <strain evidence="2">2N</strain>
    </source>
</reference>
<dbReference type="PANTHER" id="PTHR33888:SF1">
    <property type="entry name" value="RIKEN CDNA 4932415D10 GENE"/>
    <property type="match status" value="1"/>
</dbReference>
<feature type="compositionally biased region" description="Polar residues" evidence="1">
    <location>
        <begin position="17"/>
        <end position="27"/>
    </location>
</feature>
<dbReference type="EMBL" id="AAKN02023462">
    <property type="status" value="NOT_ANNOTATED_CDS"/>
    <property type="molecule type" value="Genomic_DNA"/>
</dbReference>
<proteinExistence type="predicted"/>
<feature type="compositionally biased region" description="Basic and acidic residues" evidence="1">
    <location>
        <begin position="439"/>
        <end position="456"/>
    </location>
</feature>
<evidence type="ECO:0000313" key="3">
    <source>
        <dbReference type="Proteomes" id="UP000005447"/>
    </source>
</evidence>
<feature type="compositionally biased region" description="Basic residues" evidence="1">
    <location>
        <begin position="352"/>
        <end position="361"/>
    </location>
</feature>
<evidence type="ECO:0000313" key="2">
    <source>
        <dbReference type="Ensembl" id="ENSCPOP00000022701.1"/>
    </source>
</evidence>
<dbReference type="AlphaFoldDB" id="A0A286XBC3"/>
<feature type="region of interest" description="Disordered" evidence="1">
    <location>
        <begin position="1"/>
        <end position="36"/>
    </location>
</feature>